<dbReference type="Proteomes" id="UP000006228">
    <property type="component" value="Unassembled WGS sequence"/>
</dbReference>
<dbReference type="GeneID" id="95568449"/>
<dbReference type="eggNOG" id="COG1082">
    <property type="taxonomic scope" value="Bacteria"/>
</dbReference>
<dbReference type="SUPFAM" id="SSF51658">
    <property type="entry name" value="Xylose isomerase-like"/>
    <property type="match status" value="1"/>
</dbReference>
<keyword evidence="2" id="KW-0670">Pyruvate</keyword>
<organism evidence="2 3">
    <name type="scientific">Vibrio sinaloensis DSM 21326</name>
    <dbReference type="NCBI Taxonomy" id="945550"/>
    <lineage>
        <taxon>Bacteria</taxon>
        <taxon>Pseudomonadati</taxon>
        <taxon>Pseudomonadota</taxon>
        <taxon>Gammaproteobacteria</taxon>
        <taxon>Vibrionales</taxon>
        <taxon>Vibrionaceae</taxon>
        <taxon>Vibrio</taxon>
        <taxon>Vibrio oreintalis group</taxon>
    </lineage>
</organism>
<keyword evidence="2" id="KW-0413">Isomerase</keyword>
<feature type="domain" description="Xylose isomerase-like TIM barrel" evidence="1">
    <location>
        <begin position="26"/>
        <end position="238"/>
    </location>
</feature>
<dbReference type="OrthoDB" id="7914296at2"/>
<comment type="caution">
    <text evidence="2">The sequence shown here is derived from an EMBL/GenBank/DDBJ whole genome shotgun (WGS) entry which is preliminary data.</text>
</comment>
<sequence>MTIIDRLAINTAIFDGHDLKTSLKTIKGLGVNKVEFAFNQGYVGQLDSDMFSATHAGYLNNLMEKEGLTTDALGCTMNLASPNAIEEFMARIDFAEQLGAVYLNTCTGPIADRHLIVQNLKVLTDYAQDKGRIICIENGGDHNFNAFASAHDGVRILSEVESEALALNFDPGNSVSLVPNLSPGEEAKIALPFCRHFHVKDVKVHDDRFTFPALGQGIIDYNTIIPALAARTIPFSIEKPLRMYRRKDSFPIRGRAPETMDNIIHALAQSVDYITAASQPTHR</sequence>
<dbReference type="InterPro" id="IPR013022">
    <property type="entry name" value="Xyl_isomerase-like_TIM-brl"/>
</dbReference>
<name>E8M492_PHOS4</name>
<proteinExistence type="predicted"/>
<protein>
    <submittedName>
        <fullName evidence="2">Putative hydroxypyruvate isomerase</fullName>
    </submittedName>
</protein>
<dbReference type="AlphaFoldDB" id="E8M492"/>
<dbReference type="InterPro" id="IPR050312">
    <property type="entry name" value="IolE/XylAMocC-like"/>
</dbReference>
<gene>
    <name evidence="2" type="ORF">VISI1226_06398</name>
</gene>
<dbReference type="PANTHER" id="PTHR12110">
    <property type="entry name" value="HYDROXYPYRUVATE ISOMERASE"/>
    <property type="match status" value="1"/>
</dbReference>
<dbReference type="Gene3D" id="3.20.20.150">
    <property type="entry name" value="Divalent-metal-dependent TIM barrel enzymes"/>
    <property type="match status" value="1"/>
</dbReference>
<dbReference type="Pfam" id="PF01261">
    <property type="entry name" value="AP_endonuc_2"/>
    <property type="match status" value="1"/>
</dbReference>
<reference evidence="2 3" key="1">
    <citation type="journal article" date="2012" name="Int. J. Syst. Evol. Microbiol.">
        <title>Vibrio caribbeanicus sp. nov., isolated from the marine sponge Scleritoderma cyanea.</title>
        <authorList>
            <person name="Hoffmann M."/>
            <person name="Monday S.R."/>
            <person name="Allard M.W."/>
            <person name="Strain E.A."/>
            <person name="Whittaker P."/>
            <person name="Naum M."/>
            <person name="McCarthy P.J."/>
            <person name="Lopez J.V."/>
            <person name="Fischer M."/>
            <person name="Brown E.W."/>
        </authorList>
    </citation>
    <scope>NUCLEOTIDE SEQUENCE [LARGE SCALE GENOMIC DNA]</scope>
    <source>
        <strain evidence="3">DSMZ 21326</strain>
    </source>
</reference>
<evidence type="ECO:0000259" key="1">
    <source>
        <dbReference type="Pfam" id="PF01261"/>
    </source>
</evidence>
<evidence type="ECO:0000313" key="2">
    <source>
        <dbReference type="EMBL" id="EGA71130.1"/>
    </source>
</evidence>
<evidence type="ECO:0000313" key="3">
    <source>
        <dbReference type="Proteomes" id="UP000006228"/>
    </source>
</evidence>
<dbReference type="EMBL" id="AEVT01000031">
    <property type="protein sequence ID" value="EGA71130.1"/>
    <property type="molecule type" value="Genomic_DNA"/>
</dbReference>
<accession>E8M492</accession>
<dbReference type="GO" id="GO:0016853">
    <property type="term" value="F:isomerase activity"/>
    <property type="evidence" value="ECO:0007669"/>
    <property type="project" value="UniProtKB-KW"/>
</dbReference>
<dbReference type="InterPro" id="IPR036237">
    <property type="entry name" value="Xyl_isomerase-like_sf"/>
</dbReference>
<dbReference type="PANTHER" id="PTHR12110:SF41">
    <property type="entry name" value="INOSOSE DEHYDRATASE"/>
    <property type="match status" value="1"/>
</dbReference>
<dbReference type="RefSeq" id="WP_008075052.1">
    <property type="nucleotide sequence ID" value="NZ_AEVT01000031.1"/>
</dbReference>